<dbReference type="EMBL" id="JAYMYQ010000008">
    <property type="protein sequence ID" value="KAK7315238.1"/>
    <property type="molecule type" value="Genomic_DNA"/>
</dbReference>
<proteinExistence type="predicted"/>
<evidence type="ECO:0000313" key="1">
    <source>
        <dbReference type="EMBL" id="KAK7315238.1"/>
    </source>
</evidence>
<comment type="caution">
    <text evidence="1">The sequence shown here is derived from an EMBL/GenBank/DDBJ whole genome shotgun (WGS) entry which is preliminary data.</text>
</comment>
<organism evidence="1 2">
    <name type="scientific">Canavalia gladiata</name>
    <name type="common">Sword bean</name>
    <name type="synonym">Dolichos gladiatus</name>
    <dbReference type="NCBI Taxonomy" id="3824"/>
    <lineage>
        <taxon>Eukaryota</taxon>
        <taxon>Viridiplantae</taxon>
        <taxon>Streptophyta</taxon>
        <taxon>Embryophyta</taxon>
        <taxon>Tracheophyta</taxon>
        <taxon>Spermatophyta</taxon>
        <taxon>Magnoliopsida</taxon>
        <taxon>eudicotyledons</taxon>
        <taxon>Gunneridae</taxon>
        <taxon>Pentapetalae</taxon>
        <taxon>rosids</taxon>
        <taxon>fabids</taxon>
        <taxon>Fabales</taxon>
        <taxon>Fabaceae</taxon>
        <taxon>Papilionoideae</taxon>
        <taxon>50 kb inversion clade</taxon>
        <taxon>NPAAA clade</taxon>
        <taxon>indigoferoid/millettioid clade</taxon>
        <taxon>Phaseoleae</taxon>
        <taxon>Canavalia</taxon>
    </lineage>
</organism>
<sequence>MLRGKPLLCEVGILVDKFFQAFAHFLFLFLFAKDSVWLHGIGACEKEEEGRSSEMKDHDLASHPGGYEVLLPKAAISSTRSFCKKN</sequence>
<protein>
    <submittedName>
        <fullName evidence="1">Uncharacterized protein</fullName>
    </submittedName>
</protein>
<reference evidence="1 2" key="1">
    <citation type="submission" date="2024-01" db="EMBL/GenBank/DDBJ databases">
        <title>The genomes of 5 underutilized Papilionoideae crops provide insights into root nodulation and disease resistanc.</title>
        <authorList>
            <person name="Jiang F."/>
        </authorList>
    </citation>
    <scope>NUCLEOTIDE SEQUENCE [LARGE SCALE GENOMIC DNA]</scope>
    <source>
        <strain evidence="1">LVBAO_FW01</strain>
        <tissue evidence="1">Leaves</tissue>
    </source>
</reference>
<gene>
    <name evidence="1" type="ORF">VNO77_33775</name>
</gene>
<evidence type="ECO:0000313" key="2">
    <source>
        <dbReference type="Proteomes" id="UP001367508"/>
    </source>
</evidence>
<accession>A0AAN9KFC3</accession>
<dbReference type="AlphaFoldDB" id="A0AAN9KFC3"/>
<dbReference type="Proteomes" id="UP001367508">
    <property type="component" value="Unassembled WGS sequence"/>
</dbReference>
<keyword evidence="2" id="KW-1185">Reference proteome</keyword>
<name>A0AAN9KFC3_CANGL</name>